<dbReference type="eggNOG" id="ENOG50318R2">
    <property type="taxonomic scope" value="Bacteria"/>
</dbReference>
<name>B6WRT4_9BACT</name>
<evidence type="ECO:0000313" key="1">
    <source>
        <dbReference type="EMBL" id="EEB34287.1"/>
    </source>
</evidence>
<protein>
    <submittedName>
        <fullName evidence="1">Uncharacterized protein</fullName>
    </submittedName>
</protein>
<reference evidence="1 2" key="1">
    <citation type="submission" date="2008-10" db="EMBL/GenBank/DDBJ databases">
        <title>Draft genome sequence of Desulvovibrio piger (ATCC 29098).</title>
        <authorList>
            <person name="Sudarsanam P."/>
            <person name="Ley R."/>
            <person name="Guruge J."/>
            <person name="Turnbaugh P.J."/>
            <person name="Mahowald M."/>
            <person name="Liep D."/>
            <person name="Gordon J."/>
        </authorList>
    </citation>
    <scope>NUCLEOTIDE SEQUENCE [LARGE SCALE GENOMIC DNA]</scope>
    <source>
        <strain evidence="1 2">ATCC 29098</strain>
    </source>
</reference>
<dbReference type="OrthoDB" id="8561213at2"/>
<comment type="caution">
    <text evidence="1">The sequence shown here is derived from an EMBL/GenBank/DDBJ whole genome shotgun (WGS) entry which is preliminary data.</text>
</comment>
<gene>
    <name evidence="1" type="ORF">DESPIG_00775</name>
</gene>
<accession>B6WRT4</accession>
<dbReference type="EMBL" id="ABXU01000025">
    <property type="protein sequence ID" value="EEB34287.1"/>
    <property type="molecule type" value="Genomic_DNA"/>
</dbReference>
<dbReference type="HOGENOM" id="CLU_2069310_0_0_7"/>
<proteinExistence type="predicted"/>
<reference evidence="1 2" key="2">
    <citation type="submission" date="2008-10" db="EMBL/GenBank/DDBJ databases">
        <authorList>
            <person name="Fulton L."/>
            <person name="Clifton S."/>
            <person name="Fulton B."/>
            <person name="Xu J."/>
            <person name="Minx P."/>
            <person name="Pepin K.H."/>
            <person name="Johnson M."/>
            <person name="Bhonagiri V."/>
            <person name="Nash W.E."/>
            <person name="Mardis E.R."/>
            <person name="Wilson R.K."/>
        </authorList>
    </citation>
    <scope>NUCLEOTIDE SEQUENCE [LARGE SCALE GENOMIC DNA]</scope>
    <source>
        <strain evidence="1 2">ATCC 29098</strain>
    </source>
</reference>
<sequence length="118" mass="14087">MGWLYCDRDERLSDKEFFSNELHLEVVASHRDRGERVVYMAVRLENGLIFGMVARYDTCHDRLWYGYKLIDEYMGPTYYNCPPAILDKLSPLEELFPEPSVFRQYAVEWRAKCRRHAA</sequence>
<dbReference type="RefSeq" id="WP_006004921.1">
    <property type="nucleotide sequence ID" value="NZ_DS996354.1"/>
</dbReference>
<dbReference type="AlphaFoldDB" id="B6WRT4"/>
<organism evidence="1 2">
    <name type="scientific">Desulfovibrio piger ATCC 29098</name>
    <dbReference type="NCBI Taxonomy" id="411464"/>
    <lineage>
        <taxon>Bacteria</taxon>
        <taxon>Pseudomonadati</taxon>
        <taxon>Thermodesulfobacteriota</taxon>
        <taxon>Desulfovibrionia</taxon>
        <taxon>Desulfovibrionales</taxon>
        <taxon>Desulfovibrionaceae</taxon>
        <taxon>Desulfovibrio</taxon>
    </lineage>
</organism>
<dbReference type="Proteomes" id="UP000003676">
    <property type="component" value="Unassembled WGS sequence"/>
</dbReference>
<evidence type="ECO:0000313" key="2">
    <source>
        <dbReference type="Proteomes" id="UP000003676"/>
    </source>
</evidence>